<dbReference type="GO" id="GO:0000324">
    <property type="term" value="C:fungal-type vacuole"/>
    <property type="evidence" value="ECO:0007669"/>
    <property type="project" value="TreeGrafter"/>
</dbReference>
<dbReference type="InterPro" id="IPR001563">
    <property type="entry name" value="Peptidase_S10"/>
</dbReference>
<dbReference type="Proteomes" id="UP000807306">
    <property type="component" value="Unassembled WGS sequence"/>
</dbReference>
<dbReference type="PANTHER" id="PTHR11802">
    <property type="entry name" value="SERINE PROTEASE FAMILY S10 SERINE CARBOXYPEPTIDASE"/>
    <property type="match status" value="1"/>
</dbReference>
<evidence type="ECO:0000256" key="2">
    <source>
        <dbReference type="ARBA" id="ARBA00022645"/>
    </source>
</evidence>
<keyword evidence="3 6" id="KW-0645">Protease</keyword>
<dbReference type="GO" id="GO:0006508">
    <property type="term" value="P:proteolysis"/>
    <property type="evidence" value="ECO:0007669"/>
    <property type="project" value="UniProtKB-KW"/>
</dbReference>
<dbReference type="PROSITE" id="PS00131">
    <property type="entry name" value="CARBOXYPEPT_SER_SER"/>
    <property type="match status" value="1"/>
</dbReference>
<name>A0A9P6EUY2_9AGAR</name>
<dbReference type="Gene3D" id="3.40.50.1820">
    <property type="entry name" value="alpha/beta hydrolase"/>
    <property type="match status" value="1"/>
</dbReference>
<accession>A0A9P6EUY2</accession>
<dbReference type="PANTHER" id="PTHR11802:SF452">
    <property type="entry name" value="CARBOXYPEPTIDASE"/>
    <property type="match status" value="1"/>
</dbReference>
<keyword evidence="8" id="KW-1185">Reference proteome</keyword>
<protein>
    <recommendedName>
        <fullName evidence="6">Carboxypeptidase</fullName>
        <ecNumber evidence="6">3.4.16.-</ecNumber>
    </recommendedName>
</protein>
<dbReference type="InterPro" id="IPR018202">
    <property type="entry name" value="Ser_caboxypep_ser_AS"/>
</dbReference>
<comment type="caution">
    <text evidence="7">The sequence shown here is derived from an EMBL/GenBank/DDBJ whole genome shotgun (WGS) entry which is preliminary data.</text>
</comment>
<evidence type="ECO:0000256" key="1">
    <source>
        <dbReference type="ARBA" id="ARBA00009431"/>
    </source>
</evidence>
<dbReference type="OrthoDB" id="443318at2759"/>
<feature type="signal peptide" evidence="6">
    <location>
        <begin position="1"/>
        <end position="19"/>
    </location>
</feature>
<reference evidence="7" key="1">
    <citation type="submission" date="2020-11" db="EMBL/GenBank/DDBJ databases">
        <authorList>
            <consortium name="DOE Joint Genome Institute"/>
            <person name="Ahrendt S."/>
            <person name="Riley R."/>
            <person name="Andreopoulos W."/>
            <person name="Labutti K."/>
            <person name="Pangilinan J."/>
            <person name="Ruiz-Duenas F.J."/>
            <person name="Barrasa J.M."/>
            <person name="Sanchez-Garcia M."/>
            <person name="Camarero S."/>
            <person name="Miyauchi S."/>
            <person name="Serrano A."/>
            <person name="Linde D."/>
            <person name="Babiker R."/>
            <person name="Drula E."/>
            <person name="Ayuso-Fernandez I."/>
            <person name="Pacheco R."/>
            <person name="Padilla G."/>
            <person name="Ferreira P."/>
            <person name="Barriuso J."/>
            <person name="Kellner H."/>
            <person name="Castanera R."/>
            <person name="Alfaro M."/>
            <person name="Ramirez L."/>
            <person name="Pisabarro A.G."/>
            <person name="Kuo A."/>
            <person name="Tritt A."/>
            <person name="Lipzen A."/>
            <person name="He G."/>
            <person name="Yan M."/>
            <person name="Ng V."/>
            <person name="Cullen D."/>
            <person name="Martin F."/>
            <person name="Rosso M.-N."/>
            <person name="Henrissat B."/>
            <person name="Hibbett D."/>
            <person name="Martinez A.T."/>
            <person name="Grigoriev I.V."/>
        </authorList>
    </citation>
    <scope>NUCLEOTIDE SEQUENCE</scope>
    <source>
        <strain evidence="7">CBS 506.95</strain>
    </source>
</reference>
<organism evidence="7 8">
    <name type="scientific">Crepidotus variabilis</name>
    <dbReference type="NCBI Taxonomy" id="179855"/>
    <lineage>
        <taxon>Eukaryota</taxon>
        <taxon>Fungi</taxon>
        <taxon>Dikarya</taxon>
        <taxon>Basidiomycota</taxon>
        <taxon>Agaricomycotina</taxon>
        <taxon>Agaricomycetes</taxon>
        <taxon>Agaricomycetidae</taxon>
        <taxon>Agaricales</taxon>
        <taxon>Agaricineae</taxon>
        <taxon>Crepidotaceae</taxon>
        <taxon>Crepidotus</taxon>
    </lineage>
</organism>
<evidence type="ECO:0000313" key="7">
    <source>
        <dbReference type="EMBL" id="KAF9535450.1"/>
    </source>
</evidence>
<dbReference type="InterPro" id="IPR029058">
    <property type="entry name" value="AB_hydrolase_fold"/>
</dbReference>
<feature type="chain" id="PRO_5040543655" description="Carboxypeptidase" evidence="6">
    <location>
        <begin position="20"/>
        <end position="510"/>
    </location>
</feature>
<keyword evidence="6" id="KW-0732">Signal</keyword>
<keyword evidence="5" id="KW-0325">Glycoprotein</keyword>
<dbReference type="PRINTS" id="PR00724">
    <property type="entry name" value="CRBOXYPTASEC"/>
</dbReference>
<sequence>MKTSYLSFLSVFLARVVRAHEHAPHNVALQDNVQVVFEDAGQGQMYETVMHTGFQNYDLSLTESKLCDSTVKQYSGYLDIEKNKHLFFWFFEARNTPENAPVVLWINGGPGCSTSTNLLFEQGPCRIANNGKNTTFNPYSWTNHANIIFLDQPINTGYSYADDGKTISTTAAAGKDVYAFLELFFEKFPEYAKAPFHIGGESYAGMYVPNFANIIFKANQELAKTANPNSKKTHINLASIILGNGLTDPYIQLASIPDYACEGPFAIYRPDDPRCASLRSKVPTCQRLIKSCYLTGLRIACVGAELYCGKYVVEPLTAGSDINPYDLRQECERSPDGESPAPLCYQEMNWIETWMNEASVKAALGAKLDRKFEACSEGVYKAFMLSGDAMHNSAVFLPELIDAGVRLLVYAGNADMMCNYMGNERWVEALPTKFTDDFKQTKAVSWILPESGKVIGEVRSAGGLGSSAGNVTFVNVHNAGHMAAHDQPEAALELFTNWIQNTPLTLVTVD</sequence>
<evidence type="ECO:0000256" key="5">
    <source>
        <dbReference type="ARBA" id="ARBA00023180"/>
    </source>
</evidence>
<dbReference type="AlphaFoldDB" id="A0A9P6EUY2"/>
<evidence type="ECO:0000256" key="4">
    <source>
        <dbReference type="ARBA" id="ARBA00022801"/>
    </source>
</evidence>
<comment type="similarity">
    <text evidence="1 6">Belongs to the peptidase S10 family.</text>
</comment>
<dbReference type="EMBL" id="MU157824">
    <property type="protein sequence ID" value="KAF9535450.1"/>
    <property type="molecule type" value="Genomic_DNA"/>
</dbReference>
<keyword evidence="4 6" id="KW-0378">Hydrolase</keyword>
<dbReference type="GO" id="GO:0004185">
    <property type="term" value="F:serine-type carboxypeptidase activity"/>
    <property type="evidence" value="ECO:0007669"/>
    <property type="project" value="UniProtKB-UniRule"/>
</dbReference>
<dbReference type="SUPFAM" id="SSF53474">
    <property type="entry name" value="alpha/beta-Hydrolases"/>
    <property type="match status" value="1"/>
</dbReference>
<evidence type="ECO:0000313" key="8">
    <source>
        <dbReference type="Proteomes" id="UP000807306"/>
    </source>
</evidence>
<evidence type="ECO:0000256" key="6">
    <source>
        <dbReference type="RuleBase" id="RU361156"/>
    </source>
</evidence>
<dbReference type="EC" id="3.4.16.-" evidence="6"/>
<gene>
    <name evidence="7" type="ORF">CPB83DRAFT_830464</name>
</gene>
<proteinExistence type="inferred from homology"/>
<dbReference type="Pfam" id="PF00450">
    <property type="entry name" value="Peptidase_S10"/>
    <property type="match status" value="1"/>
</dbReference>
<evidence type="ECO:0000256" key="3">
    <source>
        <dbReference type="ARBA" id="ARBA00022670"/>
    </source>
</evidence>
<dbReference type="Gene3D" id="1.10.287.410">
    <property type="match status" value="1"/>
</dbReference>
<keyword evidence="2 6" id="KW-0121">Carboxypeptidase</keyword>